<organism evidence="2 3">
    <name type="scientific">Kuraishia capsulata CBS 1993</name>
    <dbReference type="NCBI Taxonomy" id="1382522"/>
    <lineage>
        <taxon>Eukaryota</taxon>
        <taxon>Fungi</taxon>
        <taxon>Dikarya</taxon>
        <taxon>Ascomycota</taxon>
        <taxon>Saccharomycotina</taxon>
        <taxon>Pichiomycetes</taxon>
        <taxon>Pichiales</taxon>
        <taxon>Pichiaceae</taxon>
        <taxon>Kuraishia</taxon>
    </lineage>
</organism>
<dbReference type="Pfam" id="PF05721">
    <property type="entry name" value="PhyH"/>
    <property type="match status" value="1"/>
</dbReference>
<keyword evidence="3" id="KW-1185">Reference proteome</keyword>
<sequence length="369" mass="41968">MTSVAVSTPHKAEDFKFVNDVAEGLEVSSVGQIKTSKVDPEVFLEAQKKVYGITHGDWRDDFVRDGYAIVRGAIPLDRALGYRKRMLDYIQSFDNPELDLNDRSTWVAKNLPAHNKNNIYFSYCCAHEDFMWDVRLEPGVIAAFSTLWGTDELLVSFDGFNVSFPGRPDRDPAPGWPHVDQSPFKKGLHCAQGIVNLSNADGPEDGSLTVVKGSHKLVPEFFENLDRESWEQRDFYSFSEEQYKDFLAKGCEVIKLDVAPGDLILWDSRTIHWGQEPSPKSNVIRTVIYASYTPSRFATEDTIQMKAELFRRWCGSTHWAHDNLRPRLEIPLLPDGSKDPRSRTEPKNKPELTDKLLRLAGVLPYDKLT</sequence>
<dbReference type="Proteomes" id="UP000019384">
    <property type="component" value="Unassembled WGS sequence"/>
</dbReference>
<dbReference type="HOGENOM" id="CLU_049199_0_0_1"/>
<name>W6MJ83_9ASCO</name>
<evidence type="ECO:0000313" key="3">
    <source>
        <dbReference type="Proteomes" id="UP000019384"/>
    </source>
</evidence>
<protein>
    <recommendedName>
        <fullName evidence="4">Phytanoyl-CoA dioxygenase</fullName>
    </recommendedName>
</protein>
<dbReference type="RefSeq" id="XP_022458317.1">
    <property type="nucleotide sequence ID" value="XM_022602520.1"/>
</dbReference>
<dbReference type="Gene3D" id="2.60.120.620">
    <property type="entry name" value="q2cbj1_9rhob like domain"/>
    <property type="match status" value="1"/>
</dbReference>
<reference evidence="2" key="2">
    <citation type="submission" date="2014-02" db="EMBL/GenBank/DDBJ databases">
        <title>Complete DNA sequence of /Kuraishia capsulata/ illustrates novel genomic features among budding yeasts (/Saccharomycotina/).</title>
        <authorList>
            <person name="Morales L."/>
            <person name="Noel B."/>
            <person name="Porcel B."/>
            <person name="Marcet-Houben M."/>
            <person name="Hullo M-F."/>
            <person name="Sacerdot C."/>
            <person name="Tekaia F."/>
            <person name="Leh-Louis V."/>
            <person name="Despons L."/>
            <person name="Khanna V."/>
            <person name="Aury J-M."/>
            <person name="Barbe V."/>
            <person name="Couloux A."/>
            <person name="Labadie K."/>
            <person name="Pelletier E."/>
            <person name="Souciet J-L."/>
            <person name="Boekhout T."/>
            <person name="Gabaldon T."/>
            <person name="Wincker P."/>
            <person name="Dujon B."/>
        </authorList>
    </citation>
    <scope>NUCLEOTIDE SEQUENCE</scope>
    <source>
        <strain evidence="2">CBS 1993</strain>
    </source>
</reference>
<evidence type="ECO:0008006" key="4">
    <source>
        <dbReference type="Google" id="ProtNLM"/>
    </source>
</evidence>
<proteinExistence type="predicted"/>
<dbReference type="SUPFAM" id="SSF51197">
    <property type="entry name" value="Clavaminate synthase-like"/>
    <property type="match status" value="1"/>
</dbReference>
<accession>W6MJ83</accession>
<dbReference type="PANTHER" id="PTHR31630:SF6">
    <property type="entry name" value="PHYTANOYL-COA DIOXYGENASE-RELATED"/>
    <property type="match status" value="1"/>
</dbReference>
<dbReference type="InterPro" id="IPR008775">
    <property type="entry name" value="Phytyl_CoA_dOase-like"/>
</dbReference>
<dbReference type="GeneID" id="34519705"/>
<evidence type="ECO:0000256" key="1">
    <source>
        <dbReference type="SAM" id="MobiDB-lite"/>
    </source>
</evidence>
<evidence type="ECO:0000313" key="2">
    <source>
        <dbReference type="EMBL" id="CDK26311.1"/>
    </source>
</evidence>
<dbReference type="OrthoDB" id="445007at2759"/>
<gene>
    <name evidence="2" type="ORF">KUCA_T00002282001</name>
</gene>
<feature type="region of interest" description="Disordered" evidence="1">
    <location>
        <begin position="330"/>
        <end position="351"/>
    </location>
</feature>
<dbReference type="AlphaFoldDB" id="W6MJ83"/>
<reference evidence="2" key="1">
    <citation type="submission" date="2013-12" db="EMBL/GenBank/DDBJ databases">
        <authorList>
            <person name="Genoscope - CEA"/>
        </authorList>
    </citation>
    <scope>NUCLEOTIDE SEQUENCE</scope>
    <source>
        <strain evidence="2">CBS 1993</strain>
    </source>
</reference>
<feature type="compositionally biased region" description="Basic and acidic residues" evidence="1">
    <location>
        <begin position="336"/>
        <end position="351"/>
    </location>
</feature>
<dbReference type="PANTHER" id="PTHR31630">
    <property type="entry name" value="PHYTANOYL-COA DIOXYGENASE-RELATED-RELATED"/>
    <property type="match status" value="1"/>
</dbReference>
<dbReference type="EMBL" id="HG793127">
    <property type="protein sequence ID" value="CDK26311.1"/>
    <property type="molecule type" value="Genomic_DNA"/>
</dbReference>